<protein>
    <submittedName>
        <fullName evidence="3">Uncharacterized protein</fullName>
    </submittedName>
</protein>
<dbReference type="WBParaSite" id="nRc.2.0.1.t33011-RA">
    <property type="protein sequence ID" value="nRc.2.0.1.t33011-RA"/>
    <property type="gene ID" value="nRc.2.0.1.g33011"/>
</dbReference>
<evidence type="ECO:0000313" key="3">
    <source>
        <dbReference type="WBParaSite" id="nRc.2.0.1.t33011-RA"/>
    </source>
</evidence>
<feature type="compositionally biased region" description="Polar residues" evidence="1">
    <location>
        <begin position="97"/>
        <end position="106"/>
    </location>
</feature>
<keyword evidence="2" id="KW-1185">Reference proteome</keyword>
<feature type="compositionally biased region" description="Low complexity" evidence="1">
    <location>
        <begin position="63"/>
        <end position="78"/>
    </location>
</feature>
<sequence>MKVGRSARIVGQTKGTLVVGNIVSPCQQPSNSVKDSSYAPGSPISSCPYQQPTSPDNSNYQAPSSLNGNLNSPSISNSYVPPANPGINVDFSGPLANPSSPTSSDSYVKPAIPNSPV</sequence>
<evidence type="ECO:0000256" key="1">
    <source>
        <dbReference type="SAM" id="MobiDB-lite"/>
    </source>
</evidence>
<feature type="compositionally biased region" description="Polar residues" evidence="1">
    <location>
        <begin position="25"/>
        <end position="35"/>
    </location>
</feature>
<dbReference type="Proteomes" id="UP000887565">
    <property type="component" value="Unplaced"/>
</dbReference>
<feature type="region of interest" description="Disordered" evidence="1">
    <location>
        <begin position="25"/>
        <end position="117"/>
    </location>
</feature>
<dbReference type="AlphaFoldDB" id="A0A915K3W1"/>
<reference evidence="3" key="1">
    <citation type="submission" date="2022-11" db="UniProtKB">
        <authorList>
            <consortium name="WormBaseParasite"/>
        </authorList>
    </citation>
    <scope>IDENTIFICATION</scope>
</reference>
<accession>A0A915K3W1</accession>
<proteinExistence type="predicted"/>
<feature type="compositionally biased region" description="Polar residues" evidence="1">
    <location>
        <begin position="43"/>
        <end position="62"/>
    </location>
</feature>
<evidence type="ECO:0000313" key="2">
    <source>
        <dbReference type="Proteomes" id="UP000887565"/>
    </source>
</evidence>
<name>A0A915K3W1_ROMCU</name>
<organism evidence="2 3">
    <name type="scientific">Romanomermis culicivorax</name>
    <name type="common">Nematode worm</name>
    <dbReference type="NCBI Taxonomy" id="13658"/>
    <lineage>
        <taxon>Eukaryota</taxon>
        <taxon>Metazoa</taxon>
        <taxon>Ecdysozoa</taxon>
        <taxon>Nematoda</taxon>
        <taxon>Enoplea</taxon>
        <taxon>Dorylaimia</taxon>
        <taxon>Mermithida</taxon>
        <taxon>Mermithoidea</taxon>
        <taxon>Mermithidae</taxon>
        <taxon>Romanomermis</taxon>
    </lineage>
</organism>